<accession>A0A3B0JLG0</accession>
<evidence type="ECO:0000256" key="2">
    <source>
        <dbReference type="ARBA" id="ARBA00007193"/>
    </source>
</evidence>
<dbReference type="AlphaFoldDB" id="A0A3B0JLG0"/>
<dbReference type="Pfam" id="PF00858">
    <property type="entry name" value="ASC"/>
    <property type="match status" value="1"/>
</dbReference>
<organism evidence="14 15">
    <name type="scientific">Drosophila guanche</name>
    <name type="common">Fruit fly</name>
    <dbReference type="NCBI Taxonomy" id="7266"/>
    <lineage>
        <taxon>Eukaryota</taxon>
        <taxon>Metazoa</taxon>
        <taxon>Ecdysozoa</taxon>
        <taxon>Arthropoda</taxon>
        <taxon>Hexapoda</taxon>
        <taxon>Insecta</taxon>
        <taxon>Pterygota</taxon>
        <taxon>Neoptera</taxon>
        <taxon>Endopterygota</taxon>
        <taxon>Diptera</taxon>
        <taxon>Brachycera</taxon>
        <taxon>Muscomorpha</taxon>
        <taxon>Ephydroidea</taxon>
        <taxon>Drosophilidae</taxon>
        <taxon>Drosophila</taxon>
        <taxon>Sophophora</taxon>
    </lineage>
</organism>
<dbReference type="EMBL" id="OUUW01000006">
    <property type="protein sequence ID" value="SPP81693.1"/>
    <property type="molecule type" value="Genomic_DNA"/>
</dbReference>
<keyword evidence="9 13" id="KW-0472">Membrane</keyword>
<evidence type="ECO:0000256" key="9">
    <source>
        <dbReference type="ARBA" id="ARBA00023136"/>
    </source>
</evidence>
<feature type="transmembrane region" description="Helical" evidence="13">
    <location>
        <begin position="448"/>
        <end position="474"/>
    </location>
</feature>
<feature type="transmembrane region" description="Helical" evidence="13">
    <location>
        <begin position="45"/>
        <end position="66"/>
    </location>
</feature>
<dbReference type="InterPro" id="IPR001873">
    <property type="entry name" value="ENaC"/>
</dbReference>
<dbReference type="PANTHER" id="PTHR11690">
    <property type="entry name" value="AMILORIDE-SENSITIVE SODIUM CHANNEL-RELATED"/>
    <property type="match status" value="1"/>
</dbReference>
<evidence type="ECO:0000256" key="8">
    <source>
        <dbReference type="ARBA" id="ARBA00023065"/>
    </source>
</evidence>
<dbReference type="GO" id="GO:0015280">
    <property type="term" value="F:ligand-gated sodium channel activity"/>
    <property type="evidence" value="ECO:0007669"/>
    <property type="project" value="TreeGrafter"/>
</dbReference>
<keyword evidence="8 12" id="KW-0406">Ion transport</keyword>
<evidence type="ECO:0000256" key="11">
    <source>
        <dbReference type="ARBA" id="ARBA00023303"/>
    </source>
</evidence>
<sequence length="487" mass="57005">MTRKPYSYWSWPKAIVDYINLYFCQCCIHGFKYVVKKMFTFLERFLWLILLGVSIYFCIVVCLSSIDRYYTKSTHIGLERNYHFWNTTIPSLTVCPMQRINESLFSHYCRFRKNGIKGQNKDEFWEFVENLANSTYKNFQNIPESENIDKLLNILDIKPALYMELIYNLTYDSSYEPVEKQRTRSIDGQINIHVRQVLTEYGLCYLGNSKLGEEYSSRYLIFGVYPEVNKYEQTRRLLKAQIGSFFEKDVGFTLLGFSSEAIDSYIHSAFEVMKVDNNFGYTEEGVVYDPESEEIIAEENLEKEATIRQRKCRFYHESNLTHFPFYTRNICQQECRINLAYKICKCIPHFYPNRIAKPKPVCDYKILKSCFPRHANFFLKLYEENDSHEKPATCHCEQNCLDAVVTTKSALPMIGSKQLLGSIGSAISMKTWPQNRLKRQVIFSFTDLLVSIGSTAGLFLGFSVLGLAELVYFFTIRSVFQMLGYKI</sequence>
<dbReference type="Proteomes" id="UP000268350">
    <property type="component" value="Unassembled WGS sequence"/>
</dbReference>
<comment type="subcellular location">
    <subcellularLocation>
        <location evidence="1">Membrane</location>
        <topology evidence="1">Multi-pass membrane protein</topology>
    </subcellularLocation>
</comment>
<keyword evidence="6 13" id="KW-1133">Transmembrane helix</keyword>
<evidence type="ECO:0000256" key="12">
    <source>
        <dbReference type="RuleBase" id="RU000679"/>
    </source>
</evidence>
<dbReference type="Gene3D" id="1.10.287.770">
    <property type="entry name" value="YojJ-like"/>
    <property type="match status" value="1"/>
</dbReference>
<proteinExistence type="inferred from homology"/>
<keyword evidence="5 12" id="KW-0812">Transmembrane</keyword>
<name>A0A3B0JLG0_DROGU</name>
<dbReference type="PANTHER" id="PTHR11690:SF179">
    <property type="entry name" value="PICKPOCKET 10"/>
    <property type="match status" value="1"/>
</dbReference>
<evidence type="ECO:0000256" key="5">
    <source>
        <dbReference type="ARBA" id="ARBA00022692"/>
    </source>
</evidence>
<keyword evidence="4 12" id="KW-0894">Sodium channel</keyword>
<evidence type="ECO:0000256" key="6">
    <source>
        <dbReference type="ARBA" id="ARBA00022989"/>
    </source>
</evidence>
<keyword evidence="11 12" id="KW-0407">Ion channel</keyword>
<dbReference type="GO" id="GO:0005886">
    <property type="term" value="C:plasma membrane"/>
    <property type="evidence" value="ECO:0007669"/>
    <property type="project" value="TreeGrafter"/>
</dbReference>
<dbReference type="Gene3D" id="1.10.287.820">
    <property type="entry name" value="Acid-sensing ion channel domain"/>
    <property type="match status" value="1"/>
</dbReference>
<evidence type="ECO:0000256" key="3">
    <source>
        <dbReference type="ARBA" id="ARBA00022448"/>
    </source>
</evidence>
<evidence type="ECO:0000256" key="1">
    <source>
        <dbReference type="ARBA" id="ARBA00004141"/>
    </source>
</evidence>
<evidence type="ECO:0000256" key="10">
    <source>
        <dbReference type="ARBA" id="ARBA00023201"/>
    </source>
</evidence>
<keyword evidence="15" id="KW-1185">Reference proteome</keyword>
<evidence type="ECO:0000313" key="15">
    <source>
        <dbReference type="Proteomes" id="UP000268350"/>
    </source>
</evidence>
<reference evidence="15" key="1">
    <citation type="submission" date="2018-01" db="EMBL/GenBank/DDBJ databases">
        <authorList>
            <person name="Alioto T."/>
            <person name="Alioto T."/>
        </authorList>
    </citation>
    <scope>NUCLEOTIDE SEQUENCE [LARGE SCALE GENOMIC DNA]</scope>
</reference>
<evidence type="ECO:0000313" key="14">
    <source>
        <dbReference type="EMBL" id="SPP81693.1"/>
    </source>
</evidence>
<dbReference type="OMA" id="LTHYPFY"/>
<evidence type="ECO:0000256" key="7">
    <source>
        <dbReference type="ARBA" id="ARBA00023053"/>
    </source>
</evidence>
<comment type="similarity">
    <text evidence="2 12">Belongs to the amiloride-sensitive sodium channel (TC 1.A.6) family.</text>
</comment>
<keyword evidence="3 12" id="KW-0813">Transport</keyword>
<keyword evidence="7" id="KW-0915">Sodium</keyword>
<dbReference type="OrthoDB" id="6628406at2759"/>
<evidence type="ECO:0000256" key="4">
    <source>
        <dbReference type="ARBA" id="ARBA00022461"/>
    </source>
</evidence>
<dbReference type="STRING" id="7266.A0A3B0JLG0"/>
<protein>
    <submittedName>
        <fullName evidence="14">Blast:Sodium channel protein Nach</fullName>
    </submittedName>
</protein>
<gene>
    <name evidence="14" type="ORF">DGUA_6G013417</name>
</gene>
<keyword evidence="10 12" id="KW-0739">Sodium transport</keyword>
<evidence type="ECO:0000256" key="13">
    <source>
        <dbReference type="SAM" id="Phobius"/>
    </source>
</evidence>